<dbReference type="STRING" id="1108050.A0A0B7FHG3"/>
<dbReference type="PANTHER" id="PTHR24320:SF152">
    <property type="entry name" value="SHORT-CHAIN DEHYDROGENASE_REDUCTASE FAMILY PROTEIN"/>
    <property type="match status" value="1"/>
</dbReference>
<keyword evidence="2" id="KW-0560">Oxidoreductase</keyword>
<dbReference type="PRINTS" id="PR00080">
    <property type="entry name" value="SDRFAMILY"/>
</dbReference>
<evidence type="ECO:0000256" key="3">
    <source>
        <dbReference type="RuleBase" id="RU000363"/>
    </source>
</evidence>
<name>A0A0B7FHG3_THACB</name>
<dbReference type="SUPFAM" id="SSF51735">
    <property type="entry name" value="NAD(P)-binding Rossmann-fold domains"/>
    <property type="match status" value="1"/>
</dbReference>
<proteinExistence type="inferred from homology"/>
<dbReference type="InterPro" id="IPR036291">
    <property type="entry name" value="NAD(P)-bd_dom_sf"/>
</dbReference>
<dbReference type="AlphaFoldDB" id="A0A0B7FHG3"/>
<evidence type="ECO:0000313" key="4">
    <source>
        <dbReference type="EMBL" id="CEL56399.1"/>
    </source>
</evidence>
<dbReference type="OrthoDB" id="542013at2759"/>
<comment type="similarity">
    <text evidence="1 3">Belongs to the short-chain dehydrogenases/reductases (SDR) family.</text>
</comment>
<dbReference type="PRINTS" id="PR00081">
    <property type="entry name" value="GDHRDH"/>
</dbReference>
<reference evidence="4 5" key="1">
    <citation type="submission" date="2014-11" db="EMBL/GenBank/DDBJ databases">
        <authorList>
            <person name="Wibberg Daniel"/>
        </authorList>
    </citation>
    <scope>NUCLEOTIDE SEQUENCE [LARGE SCALE GENOMIC DNA]</scope>
    <source>
        <strain evidence="4">Rhizoctonia solani AG1-IB 7/3/14</strain>
    </source>
</reference>
<accession>A0A0B7FHG3</accession>
<gene>
    <name evidence="4" type="ORF">RSOLAG1IB_07785</name>
</gene>
<dbReference type="PANTHER" id="PTHR24320">
    <property type="entry name" value="RETINOL DEHYDROGENASE"/>
    <property type="match status" value="1"/>
</dbReference>
<dbReference type="Proteomes" id="UP000059188">
    <property type="component" value="Unassembled WGS sequence"/>
</dbReference>
<keyword evidence="5" id="KW-1185">Reference proteome</keyword>
<organism evidence="4 5">
    <name type="scientific">Thanatephorus cucumeris (strain AG1-IB / isolate 7/3/14)</name>
    <name type="common">Lettuce bottom rot fungus</name>
    <name type="synonym">Rhizoctonia solani</name>
    <dbReference type="NCBI Taxonomy" id="1108050"/>
    <lineage>
        <taxon>Eukaryota</taxon>
        <taxon>Fungi</taxon>
        <taxon>Dikarya</taxon>
        <taxon>Basidiomycota</taxon>
        <taxon>Agaricomycotina</taxon>
        <taxon>Agaricomycetes</taxon>
        <taxon>Cantharellales</taxon>
        <taxon>Ceratobasidiaceae</taxon>
        <taxon>Rhizoctonia</taxon>
        <taxon>Rhizoctonia solani AG-1</taxon>
    </lineage>
</organism>
<protein>
    <submittedName>
        <fullName evidence="4">WW domain-containing oxidoreductase</fullName>
    </submittedName>
</protein>
<dbReference type="Gene3D" id="3.40.50.720">
    <property type="entry name" value="NAD(P)-binding Rossmann-like Domain"/>
    <property type="match status" value="1"/>
</dbReference>
<dbReference type="GO" id="GO:0016491">
    <property type="term" value="F:oxidoreductase activity"/>
    <property type="evidence" value="ECO:0007669"/>
    <property type="project" value="UniProtKB-KW"/>
</dbReference>
<evidence type="ECO:0000313" key="5">
    <source>
        <dbReference type="Proteomes" id="UP000059188"/>
    </source>
</evidence>
<dbReference type="InterPro" id="IPR002347">
    <property type="entry name" value="SDR_fam"/>
</dbReference>
<evidence type="ECO:0000256" key="2">
    <source>
        <dbReference type="ARBA" id="ARBA00023002"/>
    </source>
</evidence>
<dbReference type="EMBL" id="LN679121">
    <property type="protein sequence ID" value="CEL56399.1"/>
    <property type="molecule type" value="Genomic_DNA"/>
</dbReference>
<dbReference type="Pfam" id="PF00106">
    <property type="entry name" value="adh_short"/>
    <property type="match status" value="1"/>
</dbReference>
<evidence type="ECO:0000256" key="1">
    <source>
        <dbReference type="ARBA" id="ARBA00006484"/>
    </source>
</evidence>
<sequence length="236" mass="25285">MLANDFIAPFSKMAMPVADLSGKTAIITGANSGIGLEVARALAGIGDHIILACRNKARGEEAKRQIVESTGNLKVEVEILDCASFASAHAFLGRWSERKEKEVDILVNNAGASTATVSFTEDRYEQTYQSNHLSHVLLTHALLNSGCIAPNGRIVSVSSSLSYTSDPLSKINTGNSDVLAKFDNQVGVKLSLDDVLQLYSRSKAAQVVWSMALQHQLSAIEGWKDITVHSCSPGVI</sequence>